<gene>
    <name evidence="1" type="ORF">J2S20_000443</name>
</gene>
<protein>
    <submittedName>
        <fullName evidence="1">3'-phosphoadenosine 5'-phosphosulfate sulfotransferase (PAPS reductase)/FAD synthetase</fullName>
    </submittedName>
</protein>
<dbReference type="RefSeq" id="WP_307252639.1">
    <property type="nucleotide sequence ID" value="NZ_JAUSTO010000002.1"/>
</dbReference>
<dbReference type="Proteomes" id="UP001241537">
    <property type="component" value="Unassembled WGS sequence"/>
</dbReference>
<organism evidence="1 2">
    <name type="scientific">Moryella indoligenes</name>
    <dbReference type="NCBI Taxonomy" id="371674"/>
    <lineage>
        <taxon>Bacteria</taxon>
        <taxon>Bacillati</taxon>
        <taxon>Bacillota</taxon>
        <taxon>Clostridia</taxon>
        <taxon>Lachnospirales</taxon>
        <taxon>Lachnospiraceae</taxon>
        <taxon>Moryella</taxon>
    </lineage>
</organism>
<proteinExistence type="predicted"/>
<dbReference type="InterPro" id="IPR014729">
    <property type="entry name" value="Rossmann-like_a/b/a_fold"/>
</dbReference>
<dbReference type="AlphaFoldDB" id="A0AAE4AJF6"/>
<name>A0AAE4AJF6_9FIRM</name>
<evidence type="ECO:0000313" key="2">
    <source>
        <dbReference type="Proteomes" id="UP001241537"/>
    </source>
</evidence>
<accession>A0AAE4AJF6</accession>
<comment type="caution">
    <text evidence="1">The sequence shown here is derived from an EMBL/GenBank/DDBJ whole genome shotgun (WGS) entry which is preliminary data.</text>
</comment>
<keyword evidence="2" id="KW-1185">Reference proteome</keyword>
<sequence>MLDLISKIDKDRKVRYIWFDTGLEYQATKDHLKYLEEKYHIEIERIKAIKPIPLSCSEYGQPFLSKFVSDMISRLQRHGFTWEDKPVEQLLAEYPKAQGAINWWCNGRNKPGFKTSMFNINYHKYLKEFMIENPPWFKISSKCCTYAKKEVSAQFIKDNYIDLMIIGVRKAEKGIRSASYKTCFTAREDECDQYRPLFWYSDKDEVYYDELFGIQHSDCYTKYGMTRTGCVGCPFNRKLLDELSIIEEHEPKMLKAVSHVFKDSYEYTRMFREYVQKRKNEEKERTK</sequence>
<dbReference type="EMBL" id="JAUSTO010000002">
    <property type="protein sequence ID" value="MDQ0151763.1"/>
    <property type="molecule type" value="Genomic_DNA"/>
</dbReference>
<dbReference type="Gene3D" id="3.40.50.620">
    <property type="entry name" value="HUPs"/>
    <property type="match status" value="1"/>
</dbReference>
<reference evidence="1" key="1">
    <citation type="submission" date="2023-07" db="EMBL/GenBank/DDBJ databases">
        <title>Genomic Encyclopedia of Type Strains, Phase IV (KMG-IV): sequencing the most valuable type-strain genomes for metagenomic binning, comparative biology and taxonomic classification.</title>
        <authorList>
            <person name="Goeker M."/>
        </authorList>
    </citation>
    <scope>NUCLEOTIDE SEQUENCE</scope>
    <source>
        <strain evidence="1">DSM 19659</strain>
    </source>
</reference>
<evidence type="ECO:0000313" key="1">
    <source>
        <dbReference type="EMBL" id="MDQ0151763.1"/>
    </source>
</evidence>
<dbReference type="SUPFAM" id="SSF52402">
    <property type="entry name" value="Adenine nucleotide alpha hydrolases-like"/>
    <property type="match status" value="1"/>
</dbReference>